<feature type="compositionally biased region" description="Low complexity" evidence="1">
    <location>
        <begin position="12"/>
        <end position="22"/>
    </location>
</feature>
<dbReference type="SUPFAM" id="SSF49879">
    <property type="entry name" value="SMAD/FHA domain"/>
    <property type="match status" value="1"/>
</dbReference>
<dbReference type="InterPro" id="IPR025497">
    <property type="entry name" value="PatA-like_N"/>
</dbReference>
<feature type="domain" description="FHA" evidence="2">
    <location>
        <begin position="68"/>
        <end position="126"/>
    </location>
</feature>
<sequence length="272" mass="29393">MEGGRAVQPGLASEASMSESSEVPTIKTARLDVESLGWLASSDEQFATLLVLEGAAVKQTYILDKPTTVIGRSPLVTVSLVNDAVASREHAKVMLDLEAAGESDRRRYFLIDLGSTNGTFLNGRRLAPQERCLLSDGDRFTIGSHTFVFVLPLRSGSKFLTGDLSRISVFDVIQVVEANRLTAAFTVRATHGQSGWLGFNEGLIVTCEVGHLRGLEAFRKFVSFTEGFFEVERSTKPFPVTITAGSNTSLTLDILRELDEANAGLSGNTESS</sequence>
<dbReference type="Gene3D" id="2.60.200.20">
    <property type="match status" value="1"/>
</dbReference>
<keyword evidence="4" id="KW-1185">Reference proteome</keyword>
<organism evidence="3 4">
    <name type="scientific">Chloracidobacterium thermophilum (strain B)</name>
    <dbReference type="NCBI Taxonomy" id="981222"/>
    <lineage>
        <taxon>Bacteria</taxon>
        <taxon>Pseudomonadati</taxon>
        <taxon>Acidobacteriota</taxon>
        <taxon>Terriglobia</taxon>
        <taxon>Terriglobales</taxon>
        <taxon>Acidobacteriaceae</taxon>
        <taxon>Chloracidobacterium</taxon>
    </lineage>
</organism>
<dbReference type="Pfam" id="PF00498">
    <property type="entry name" value="FHA"/>
    <property type="match status" value="1"/>
</dbReference>
<gene>
    <name evidence="3" type="ordered locus">Cabther_B0784</name>
</gene>
<accession>G2LLI5</accession>
<dbReference type="EMBL" id="CP002515">
    <property type="protein sequence ID" value="AEP13781.1"/>
    <property type="molecule type" value="Genomic_DNA"/>
</dbReference>
<evidence type="ECO:0000313" key="4">
    <source>
        <dbReference type="Proteomes" id="UP000006791"/>
    </source>
</evidence>
<dbReference type="PANTHER" id="PTHR23308">
    <property type="entry name" value="NUCLEAR INHIBITOR OF PROTEIN PHOSPHATASE-1"/>
    <property type="match status" value="1"/>
</dbReference>
<dbReference type="OrthoDB" id="100647at2"/>
<dbReference type="CDD" id="cd00060">
    <property type="entry name" value="FHA"/>
    <property type="match status" value="1"/>
</dbReference>
<dbReference type="InterPro" id="IPR008984">
    <property type="entry name" value="SMAD_FHA_dom_sf"/>
</dbReference>
<protein>
    <submittedName>
        <fullName evidence="3">FHA domain protein</fullName>
    </submittedName>
</protein>
<reference evidence="3 4" key="1">
    <citation type="journal article" date="2012" name="Environ. Microbiol.">
        <title>Complete genome of Candidatus Chloracidobacterium thermophilum, a chlorophyll-based photoheterotroph belonging to the phylum Acidobacteria.</title>
        <authorList>
            <person name="Garcia Costas A.M."/>
            <person name="Liu Z."/>
            <person name="Tomsho L.P."/>
            <person name="Schuster S.C."/>
            <person name="Ward D.M."/>
            <person name="Bryant D.A."/>
        </authorList>
    </citation>
    <scope>NUCLEOTIDE SEQUENCE [LARGE SCALE GENOMIC DNA]</scope>
    <source>
        <strain evidence="3 4">B</strain>
    </source>
</reference>
<name>G2LLI5_CHLTF</name>
<evidence type="ECO:0000313" key="3">
    <source>
        <dbReference type="EMBL" id="AEP13781.1"/>
    </source>
</evidence>
<dbReference type="Pfam" id="PF14332">
    <property type="entry name" value="DUF4388"/>
    <property type="match status" value="1"/>
</dbReference>
<dbReference type="InterPro" id="IPR050923">
    <property type="entry name" value="Cell_Proc_Reg/RNA_Proc"/>
</dbReference>
<dbReference type="STRING" id="981222.Cabther_B0784"/>
<dbReference type="PROSITE" id="PS50006">
    <property type="entry name" value="FHA_DOMAIN"/>
    <property type="match status" value="1"/>
</dbReference>
<dbReference type="HOGENOM" id="CLU_1021944_0_0_0"/>
<evidence type="ECO:0000256" key="1">
    <source>
        <dbReference type="SAM" id="MobiDB-lite"/>
    </source>
</evidence>
<dbReference type="AlphaFoldDB" id="G2LLI5"/>
<feature type="region of interest" description="Disordered" evidence="1">
    <location>
        <begin position="1"/>
        <end position="24"/>
    </location>
</feature>
<dbReference type="InterPro" id="IPR000253">
    <property type="entry name" value="FHA_dom"/>
</dbReference>
<dbReference type="KEGG" id="ctm:Cabther_B0784"/>
<dbReference type="SMART" id="SM00240">
    <property type="entry name" value="FHA"/>
    <property type="match status" value="1"/>
</dbReference>
<evidence type="ECO:0000259" key="2">
    <source>
        <dbReference type="PROSITE" id="PS50006"/>
    </source>
</evidence>
<dbReference type="Proteomes" id="UP000006791">
    <property type="component" value="Chromosome 2"/>
</dbReference>
<proteinExistence type="predicted"/>